<dbReference type="Proteomes" id="UP000479710">
    <property type="component" value="Unassembled WGS sequence"/>
</dbReference>
<evidence type="ECO:0000313" key="2">
    <source>
        <dbReference type="EMBL" id="KAF0916643.1"/>
    </source>
</evidence>
<dbReference type="AlphaFoldDB" id="A0A6G1DY92"/>
<protein>
    <submittedName>
        <fullName evidence="2">Uncharacterized protein</fullName>
    </submittedName>
</protein>
<evidence type="ECO:0000313" key="3">
    <source>
        <dbReference type="Proteomes" id="UP000479710"/>
    </source>
</evidence>
<sequence length="90" mass="9661">MATSPLAAATIGPHKQHRRRQIQEVQIQSSGCTASMNSSPCRVVVVAIAEPREQASLPLPPSGPTNSTAVARSKRSRSELRQHGLHELLS</sequence>
<comment type="caution">
    <text evidence="2">The sequence shown here is derived from an EMBL/GenBank/DDBJ whole genome shotgun (WGS) entry which is preliminary data.</text>
</comment>
<feature type="compositionally biased region" description="Polar residues" evidence="1">
    <location>
        <begin position="23"/>
        <end position="37"/>
    </location>
</feature>
<accession>A0A6G1DY92</accession>
<evidence type="ECO:0000256" key="1">
    <source>
        <dbReference type="SAM" id="MobiDB-lite"/>
    </source>
</evidence>
<feature type="compositionally biased region" description="Basic and acidic residues" evidence="1">
    <location>
        <begin position="76"/>
        <end position="90"/>
    </location>
</feature>
<name>A0A6G1DY92_9ORYZ</name>
<proteinExistence type="predicted"/>
<keyword evidence="3" id="KW-1185">Reference proteome</keyword>
<dbReference type="EMBL" id="SPHZ02000005">
    <property type="protein sequence ID" value="KAF0916643.1"/>
    <property type="molecule type" value="Genomic_DNA"/>
</dbReference>
<feature type="region of interest" description="Disordered" evidence="1">
    <location>
        <begin position="1"/>
        <end position="37"/>
    </location>
</feature>
<feature type="region of interest" description="Disordered" evidence="1">
    <location>
        <begin position="53"/>
        <end position="90"/>
    </location>
</feature>
<reference evidence="2 3" key="1">
    <citation type="submission" date="2019-11" db="EMBL/GenBank/DDBJ databases">
        <title>Whole genome sequence of Oryza granulata.</title>
        <authorList>
            <person name="Li W."/>
        </authorList>
    </citation>
    <scope>NUCLEOTIDE SEQUENCE [LARGE SCALE GENOMIC DNA]</scope>
    <source>
        <strain evidence="3">cv. Menghai</strain>
        <tissue evidence="2">Leaf</tissue>
    </source>
</reference>
<gene>
    <name evidence="2" type="ORF">E2562_007925</name>
</gene>
<organism evidence="2 3">
    <name type="scientific">Oryza meyeriana var. granulata</name>
    <dbReference type="NCBI Taxonomy" id="110450"/>
    <lineage>
        <taxon>Eukaryota</taxon>
        <taxon>Viridiplantae</taxon>
        <taxon>Streptophyta</taxon>
        <taxon>Embryophyta</taxon>
        <taxon>Tracheophyta</taxon>
        <taxon>Spermatophyta</taxon>
        <taxon>Magnoliopsida</taxon>
        <taxon>Liliopsida</taxon>
        <taxon>Poales</taxon>
        <taxon>Poaceae</taxon>
        <taxon>BOP clade</taxon>
        <taxon>Oryzoideae</taxon>
        <taxon>Oryzeae</taxon>
        <taxon>Oryzinae</taxon>
        <taxon>Oryza</taxon>
        <taxon>Oryza meyeriana</taxon>
    </lineage>
</organism>